<dbReference type="CDD" id="cd01008">
    <property type="entry name" value="PBP2_NrtA_SsuA_CpmA_like"/>
    <property type="match status" value="1"/>
</dbReference>
<reference evidence="6" key="1">
    <citation type="submission" date="2022-01" db="EMBL/GenBank/DDBJ databases">
        <title>Microbacterium eymi and Microbacterium rhizovicinus sp. nov., isolated from the rhizospheric soil of Elymus tsukushiensis, a plant native to the Dokdo Islands, Republic of Korea.</title>
        <authorList>
            <person name="Hwang Y.J."/>
        </authorList>
    </citation>
    <scope>NUCLEOTIDE SEQUENCE</scope>
    <source>
        <strain evidence="6">KUDC0405</strain>
    </source>
</reference>
<evidence type="ECO:0000256" key="3">
    <source>
        <dbReference type="ARBA" id="ARBA00022729"/>
    </source>
</evidence>
<evidence type="ECO:0000259" key="5">
    <source>
        <dbReference type="SMART" id="SM00062"/>
    </source>
</evidence>
<dbReference type="Proteomes" id="UP001054811">
    <property type="component" value="Chromosome"/>
</dbReference>
<dbReference type="PANTHER" id="PTHR30024:SF47">
    <property type="entry name" value="TAURINE-BINDING PERIPLASMIC PROTEIN"/>
    <property type="match status" value="1"/>
</dbReference>
<dbReference type="InterPro" id="IPR001638">
    <property type="entry name" value="Solute-binding_3/MltF_N"/>
</dbReference>
<organism evidence="6 7">
    <name type="scientific">Microbacterium elymi</name>
    <dbReference type="NCBI Taxonomy" id="2909587"/>
    <lineage>
        <taxon>Bacteria</taxon>
        <taxon>Bacillati</taxon>
        <taxon>Actinomycetota</taxon>
        <taxon>Actinomycetes</taxon>
        <taxon>Micrococcales</taxon>
        <taxon>Microbacteriaceae</taxon>
        <taxon>Microbacterium</taxon>
    </lineage>
</organism>
<protein>
    <submittedName>
        <fullName evidence="6">ABC transporter substrate-binding protein</fullName>
    </submittedName>
</protein>
<dbReference type="SMART" id="SM00062">
    <property type="entry name" value="PBPb"/>
    <property type="match status" value="1"/>
</dbReference>
<name>A0ABY5NM20_9MICO</name>
<dbReference type="RefSeq" id="WP_259612800.1">
    <property type="nucleotide sequence ID" value="NZ_CP091139.2"/>
</dbReference>
<dbReference type="Gene3D" id="3.40.190.10">
    <property type="entry name" value="Periplasmic binding protein-like II"/>
    <property type="match status" value="2"/>
</dbReference>
<feature type="region of interest" description="Disordered" evidence="4">
    <location>
        <begin position="1"/>
        <end position="35"/>
    </location>
</feature>
<dbReference type="InterPro" id="IPR015168">
    <property type="entry name" value="SsuA/THI5"/>
</dbReference>
<dbReference type="Pfam" id="PF09084">
    <property type="entry name" value="NMT1"/>
    <property type="match status" value="1"/>
</dbReference>
<keyword evidence="7" id="KW-1185">Reference proteome</keyword>
<dbReference type="PANTHER" id="PTHR30024">
    <property type="entry name" value="ALIPHATIC SULFONATES-BINDING PROTEIN-RELATED"/>
    <property type="match status" value="1"/>
</dbReference>
<sequence length="332" mass="34457">MNDEDHFSYRAGRSRRKRWSASPQDASGGAAPGASGDAATVKIGLVQGQDFIHAMPARVAAAQGFFTKEGIDASIVDFTSGSDLTKAMAGGSIDVGAATGLEPVSAVAHDIDLQAFWGIYSPSPMVLVVGPDSKISGFADLKGKKVGISRVGSLTDYIVRAALKAVGVEFDSVTEVPLGDPASTIAGLAKGDIDAFVLPVNFGLTVEAEGTGKIAQTADDAIGDTDQFAILMASSDFISSNKKTLTGLTAAYTDAIQWMKDNRDDTIALAVDKLGMKKDIAGKTYDALVPNFSTDGKINMAGLTGYADALPELGIADSVPEQSAYYSDALQK</sequence>
<gene>
    <name evidence="6" type="ORF">L2X98_24140</name>
</gene>
<keyword evidence="3" id="KW-0732">Signal</keyword>
<comment type="similarity">
    <text evidence="2">Belongs to the bacterial solute-binding protein SsuA/TauA family.</text>
</comment>
<evidence type="ECO:0000256" key="4">
    <source>
        <dbReference type="SAM" id="MobiDB-lite"/>
    </source>
</evidence>
<accession>A0ABY5NM20</accession>
<evidence type="ECO:0000313" key="7">
    <source>
        <dbReference type="Proteomes" id="UP001054811"/>
    </source>
</evidence>
<dbReference type="SUPFAM" id="SSF53850">
    <property type="entry name" value="Periplasmic binding protein-like II"/>
    <property type="match status" value="1"/>
</dbReference>
<feature type="domain" description="Solute-binding protein family 3/N-terminal" evidence="5">
    <location>
        <begin position="40"/>
        <end position="262"/>
    </location>
</feature>
<proteinExistence type="inferred from homology"/>
<feature type="compositionally biased region" description="Low complexity" evidence="4">
    <location>
        <begin position="20"/>
        <end position="35"/>
    </location>
</feature>
<dbReference type="EMBL" id="CP091139">
    <property type="protein sequence ID" value="UUT36151.1"/>
    <property type="molecule type" value="Genomic_DNA"/>
</dbReference>
<evidence type="ECO:0000313" key="6">
    <source>
        <dbReference type="EMBL" id="UUT36151.1"/>
    </source>
</evidence>
<evidence type="ECO:0000256" key="2">
    <source>
        <dbReference type="ARBA" id="ARBA00010742"/>
    </source>
</evidence>
<comment type="subcellular location">
    <subcellularLocation>
        <location evidence="1">Periplasm</location>
    </subcellularLocation>
</comment>
<evidence type="ECO:0000256" key="1">
    <source>
        <dbReference type="ARBA" id="ARBA00004418"/>
    </source>
</evidence>